<name>A0A1S2LFI9_9BACI</name>
<keyword evidence="2" id="KW-1185">Reference proteome</keyword>
<dbReference type="PANTHER" id="PTHR32432:SF3">
    <property type="entry name" value="ETHANOLAMINE UTILIZATION PROTEIN EUTJ"/>
    <property type="match status" value="1"/>
</dbReference>
<dbReference type="AlphaFoldDB" id="A0A1S2LFI9"/>
<protein>
    <recommendedName>
        <fullName evidence="3">Pilus assembly protein PilM</fullName>
    </recommendedName>
</protein>
<evidence type="ECO:0000313" key="2">
    <source>
        <dbReference type="Proteomes" id="UP000180098"/>
    </source>
</evidence>
<dbReference type="RefSeq" id="WP_071314039.1">
    <property type="nucleotide sequence ID" value="NZ_MLQQ01000040.1"/>
</dbReference>
<accession>A0A1S2LFI9</accession>
<dbReference type="EMBL" id="MLQQ01000040">
    <property type="protein sequence ID" value="OIJ10275.1"/>
    <property type="molecule type" value="Genomic_DNA"/>
</dbReference>
<dbReference type="InterPro" id="IPR005883">
    <property type="entry name" value="PilM"/>
</dbReference>
<dbReference type="OrthoDB" id="2690797at2"/>
<proteinExistence type="predicted"/>
<dbReference type="Gene3D" id="3.30.1490.300">
    <property type="match status" value="1"/>
</dbReference>
<sequence length="332" mass="38142">MALFPSKKQARTAIIIKDHVIRFVHAKRPELTAIHSFGERYLPQGVVRDGKILEPDTLEAILQQCVHEWGIKKHHVQFIVPNDYTVLRKEQVPLTVKKDELKGYLYTVIGASIHLPFDEPALDVHDLGERDGQRDILLIAAPENMVQQFSDLLETAKLKPNAADISALSYYRLFHELDRDNKSDHFLFVQLDILKMNITIFHDQKPIFMRNIKLSIDEDQWKLINEASEGSVWQGTEAEINGQVQDIITELERIMNFYRSTVHQGNLGITKMLLTGDYPYLEKVATSCKQTFDISVEMLHDKDVETINGEQVPIRFHEVVGLALKKEVYDVS</sequence>
<gene>
    <name evidence="1" type="ORF">BKP35_14350</name>
</gene>
<evidence type="ECO:0008006" key="3">
    <source>
        <dbReference type="Google" id="ProtNLM"/>
    </source>
</evidence>
<dbReference type="Proteomes" id="UP000180098">
    <property type="component" value="Unassembled WGS sequence"/>
</dbReference>
<organism evidence="1 2">
    <name type="scientific">Anaerobacillus arseniciselenatis</name>
    <dbReference type="NCBI Taxonomy" id="85682"/>
    <lineage>
        <taxon>Bacteria</taxon>
        <taxon>Bacillati</taxon>
        <taxon>Bacillota</taxon>
        <taxon>Bacilli</taxon>
        <taxon>Bacillales</taxon>
        <taxon>Bacillaceae</taxon>
        <taxon>Anaerobacillus</taxon>
    </lineage>
</organism>
<comment type="caution">
    <text evidence="1">The sequence shown here is derived from an EMBL/GenBank/DDBJ whole genome shotgun (WGS) entry which is preliminary data.</text>
</comment>
<reference evidence="1 2" key="1">
    <citation type="submission" date="2016-10" db="EMBL/GenBank/DDBJ databases">
        <title>Draft genome sequences of four alkaliphilic bacteria belonging to the Anaerobacillus genus.</title>
        <authorList>
            <person name="Bassil N.M."/>
            <person name="Lloyd J.R."/>
        </authorList>
    </citation>
    <scope>NUCLEOTIDE SEQUENCE [LARGE SCALE GENOMIC DNA]</scope>
    <source>
        <strain evidence="1 2">DSM 15340</strain>
    </source>
</reference>
<dbReference type="Pfam" id="PF11104">
    <property type="entry name" value="PilM_2"/>
    <property type="match status" value="1"/>
</dbReference>
<dbReference type="PANTHER" id="PTHR32432">
    <property type="entry name" value="CELL DIVISION PROTEIN FTSA-RELATED"/>
    <property type="match status" value="1"/>
</dbReference>
<evidence type="ECO:0000313" key="1">
    <source>
        <dbReference type="EMBL" id="OIJ10275.1"/>
    </source>
</evidence>
<dbReference type="InterPro" id="IPR050696">
    <property type="entry name" value="FtsA/MreB"/>
</dbReference>
<dbReference type="Gene3D" id="3.30.420.40">
    <property type="match status" value="2"/>
</dbReference>